<evidence type="ECO:0000256" key="5">
    <source>
        <dbReference type="ARBA" id="ARBA00023136"/>
    </source>
</evidence>
<feature type="transmembrane region" description="Helical" evidence="8">
    <location>
        <begin position="214"/>
        <end position="237"/>
    </location>
</feature>
<accession>A0A1Y2D0B0</accession>
<feature type="transmembrane region" description="Helical" evidence="8">
    <location>
        <begin position="94"/>
        <end position="115"/>
    </location>
</feature>
<evidence type="ECO:0000313" key="9">
    <source>
        <dbReference type="EMBL" id="ORY52566.1"/>
    </source>
</evidence>
<dbReference type="PANTHER" id="PTHR20855">
    <property type="entry name" value="ADIPOR/PROGESTIN RECEPTOR-RELATED"/>
    <property type="match status" value="1"/>
</dbReference>
<keyword evidence="4 8" id="KW-1133">Transmembrane helix</keyword>
<evidence type="ECO:0000256" key="6">
    <source>
        <dbReference type="PIRSR" id="PIRSR604254-1"/>
    </source>
</evidence>
<evidence type="ECO:0000256" key="3">
    <source>
        <dbReference type="ARBA" id="ARBA00022692"/>
    </source>
</evidence>
<feature type="transmembrane region" description="Helical" evidence="8">
    <location>
        <begin position="274"/>
        <end position="296"/>
    </location>
</feature>
<feature type="transmembrane region" description="Helical" evidence="8">
    <location>
        <begin position="127"/>
        <end position="145"/>
    </location>
</feature>
<dbReference type="PANTHER" id="PTHR20855:SF52">
    <property type="entry name" value="ADIPONECTIN RECEPTOR PROTEIN"/>
    <property type="match status" value="1"/>
</dbReference>
<evidence type="ECO:0000256" key="7">
    <source>
        <dbReference type="SAM" id="MobiDB-lite"/>
    </source>
</evidence>
<proteinExistence type="inferred from homology"/>
<dbReference type="Proteomes" id="UP000193642">
    <property type="component" value="Unassembled WGS sequence"/>
</dbReference>
<dbReference type="Pfam" id="PF03006">
    <property type="entry name" value="HlyIII"/>
    <property type="match status" value="1"/>
</dbReference>
<feature type="binding site" evidence="6">
    <location>
        <position position="139"/>
    </location>
    <ligand>
        <name>Zn(2+)</name>
        <dbReference type="ChEBI" id="CHEBI:29105"/>
    </ligand>
</feature>
<reference evidence="9 10" key="1">
    <citation type="submission" date="2016-07" db="EMBL/GenBank/DDBJ databases">
        <title>Pervasive Adenine N6-methylation of Active Genes in Fungi.</title>
        <authorList>
            <consortium name="DOE Joint Genome Institute"/>
            <person name="Mondo S.J."/>
            <person name="Dannebaum R.O."/>
            <person name="Kuo R.C."/>
            <person name="Labutti K."/>
            <person name="Haridas S."/>
            <person name="Kuo A."/>
            <person name="Salamov A."/>
            <person name="Ahrendt S.R."/>
            <person name="Lipzen A."/>
            <person name="Sullivan W."/>
            <person name="Andreopoulos W.B."/>
            <person name="Clum A."/>
            <person name="Lindquist E."/>
            <person name="Daum C."/>
            <person name="Ramamoorthy G.K."/>
            <person name="Gryganskyi A."/>
            <person name="Culley D."/>
            <person name="Magnuson J.K."/>
            <person name="James T.Y."/>
            <person name="O'Malley M.A."/>
            <person name="Stajich J.E."/>
            <person name="Spatafora J.W."/>
            <person name="Visel A."/>
            <person name="Grigoriev I.V."/>
        </authorList>
    </citation>
    <scope>NUCLEOTIDE SEQUENCE [LARGE SCALE GENOMIC DNA]</scope>
    <source>
        <strain evidence="9 10">JEL800</strain>
    </source>
</reference>
<evidence type="ECO:0000256" key="2">
    <source>
        <dbReference type="ARBA" id="ARBA00007018"/>
    </source>
</evidence>
<evidence type="ECO:0000313" key="10">
    <source>
        <dbReference type="Proteomes" id="UP000193642"/>
    </source>
</evidence>
<keyword evidence="5 8" id="KW-0472">Membrane</keyword>
<sequence>MADSEDEILLQPSSSSEAESPAITQRKFHSASGRRQHTPLRFRFGFGWRKNQSHSAPLVADEDQSRNHAHQHNHTHPRHNLLSLFYVHNETGNFYTHAFGAFFFVILQLCTRYFLLAPNKADWTDYLVLPVSTPVLLFHLFCCHSQKVQRTCMKCDYVGIVVLIVGSMLASMWYGFHCHPTMAFVYMGMIGIAGVVTVGVNSSEYFAGPKYRSLRTLLFILIPTLIVIPAIHSILALDEDWDTLMRMISMPYFVLMIECLYPGYFDYWFQSHQIFHVFVILGAVFHHMGLTASFLWRKGDGVCPSGTF</sequence>
<organism evidence="9 10">
    <name type="scientific">Rhizoclosmatium globosum</name>
    <dbReference type="NCBI Taxonomy" id="329046"/>
    <lineage>
        <taxon>Eukaryota</taxon>
        <taxon>Fungi</taxon>
        <taxon>Fungi incertae sedis</taxon>
        <taxon>Chytridiomycota</taxon>
        <taxon>Chytridiomycota incertae sedis</taxon>
        <taxon>Chytridiomycetes</taxon>
        <taxon>Chytridiales</taxon>
        <taxon>Chytriomycetaceae</taxon>
        <taxon>Rhizoclosmatium</taxon>
    </lineage>
</organism>
<dbReference type="STRING" id="329046.A0A1Y2D0B0"/>
<keyword evidence="3 8" id="KW-0812">Transmembrane</keyword>
<comment type="similarity">
    <text evidence="2">Belongs to the ADIPOR family.</text>
</comment>
<dbReference type="AlphaFoldDB" id="A0A1Y2D0B0"/>
<dbReference type="OrthoDB" id="529367at2759"/>
<comment type="caution">
    <text evidence="9">The sequence shown here is derived from an EMBL/GenBank/DDBJ whole genome shotgun (WGS) entry which is preliminary data.</text>
</comment>
<keyword evidence="10" id="KW-1185">Reference proteome</keyword>
<dbReference type="GO" id="GO:0038023">
    <property type="term" value="F:signaling receptor activity"/>
    <property type="evidence" value="ECO:0007669"/>
    <property type="project" value="TreeGrafter"/>
</dbReference>
<comment type="subcellular location">
    <subcellularLocation>
        <location evidence="1">Membrane</location>
        <topology evidence="1">Multi-pass membrane protein</topology>
    </subcellularLocation>
</comment>
<name>A0A1Y2D0B0_9FUNG</name>
<keyword evidence="6" id="KW-0479">Metal-binding</keyword>
<dbReference type="EMBL" id="MCGO01000003">
    <property type="protein sequence ID" value="ORY52566.1"/>
    <property type="molecule type" value="Genomic_DNA"/>
</dbReference>
<evidence type="ECO:0000256" key="8">
    <source>
        <dbReference type="SAM" id="Phobius"/>
    </source>
</evidence>
<feature type="binding site" evidence="6">
    <location>
        <position position="276"/>
    </location>
    <ligand>
        <name>Zn(2+)</name>
        <dbReference type="ChEBI" id="CHEBI:29105"/>
    </ligand>
</feature>
<feature type="compositionally biased region" description="Low complexity" evidence="7">
    <location>
        <begin position="12"/>
        <end position="22"/>
    </location>
</feature>
<evidence type="ECO:0000256" key="1">
    <source>
        <dbReference type="ARBA" id="ARBA00004141"/>
    </source>
</evidence>
<dbReference type="GO" id="GO:0016020">
    <property type="term" value="C:membrane"/>
    <property type="evidence" value="ECO:0007669"/>
    <property type="project" value="UniProtKB-SubCell"/>
</dbReference>
<keyword evidence="6" id="KW-0862">Zinc</keyword>
<feature type="transmembrane region" description="Helical" evidence="8">
    <location>
        <begin position="243"/>
        <end position="262"/>
    </location>
</feature>
<feature type="transmembrane region" description="Helical" evidence="8">
    <location>
        <begin position="157"/>
        <end position="176"/>
    </location>
</feature>
<feature type="binding site" evidence="6">
    <location>
        <position position="272"/>
    </location>
    <ligand>
        <name>Zn(2+)</name>
        <dbReference type="ChEBI" id="CHEBI:29105"/>
    </ligand>
</feature>
<feature type="compositionally biased region" description="Basic residues" evidence="7">
    <location>
        <begin position="26"/>
        <end position="35"/>
    </location>
</feature>
<protein>
    <submittedName>
        <fullName evidence="9">HlyIII-domain-containing protein</fullName>
    </submittedName>
</protein>
<dbReference type="InterPro" id="IPR004254">
    <property type="entry name" value="AdipoR/HlyIII-related"/>
</dbReference>
<dbReference type="GO" id="GO:0046872">
    <property type="term" value="F:metal ion binding"/>
    <property type="evidence" value="ECO:0007669"/>
    <property type="project" value="UniProtKB-KW"/>
</dbReference>
<gene>
    <name evidence="9" type="ORF">BCR33DRAFT_711841</name>
</gene>
<feature type="region of interest" description="Disordered" evidence="7">
    <location>
        <begin position="1"/>
        <end position="35"/>
    </location>
</feature>
<feature type="transmembrane region" description="Helical" evidence="8">
    <location>
        <begin position="182"/>
        <end position="202"/>
    </location>
</feature>
<evidence type="ECO:0000256" key="4">
    <source>
        <dbReference type="ARBA" id="ARBA00022989"/>
    </source>
</evidence>